<reference evidence="3" key="1">
    <citation type="submission" date="2017-02" db="UniProtKB">
        <authorList>
            <consortium name="WormBaseParasite"/>
        </authorList>
    </citation>
    <scope>IDENTIFICATION</scope>
</reference>
<proteinExistence type="predicted"/>
<keyword evidence="2" id="KW-1185">Reference proteome</keyword>
<accession>A0A0M3HQC6</accession>
<evidence type="ECO:0000313" key="3">
    <source>
        <dbReference type="WBParaSite" id="ALUE_0000427701-mRNA-1"/>
    </source>
</evidence>
<sequence>MLLTASLSLIYCGVTLAKCMFPKEKVITKFRSVLELHLTRTRGLGTRREENLNGKERGFLWREGFT</sequence>
<organism evidence="2 3">
    <name type="scientific">Ascaris lumbricoides</name>
    <name type="common">Giant roundworm</name>
    <dbReference type="NCBI Taxonomy" id="6252"/>
    <lineage>
        <taxon>Eukaryota</taxon>
        <taxon>Metazoa</taxon>
        <taxon>Ecdysozoa</taxon>
        <taxon>Nematoda</taxon>
        <taxon>Chromadorea</taxon>
        <taxon>Rhabditida</taxon>
        <taxon>Spirurina</taxon>
        <taxon>Ascaridomorpha</taxon>
        <taxon>Ascaridoidea</taxon>
        <taxon>Ascarididae</taxon>
        <taxon>Ascaris</taxon>
    </lineage>
</organism>
<dbReference type="AlphaFoldDB" id="A0A0M3HQC6"/>
<dbReference type="Proteomes" id="UP000036681">
    <property type="component" value="Unplaced"/>
</dbReference>
<name>A0A0M3HQC6_ASCLU</name>
<evidence type="ECO:0000256" key="1">
    <source>
        <dbReference type="SAM" id="SignalP"/>
    </source>
</evidence>
<feature type="chain" id="PRO_5005656281" evidence="1">
    <location>
        <begin position="18"/>
        <end position="66"/>
    </location>
</feature>
<dbReference type="WBParaSite" id="ALUE_0000427701-mRNA-1">
    <property type="protein sequence ID" value="ALUE_0000427701-mRNA-1"/>
    <property type="gene ID" value="ALUE_0000427701"/>
</dbReference>
<evidence type="ECO:0000313" key="2">
    <source>
        <dbReference type="Proteomes" id="UP000036681"/>
    </source>
</evidence>
<keyword evidence="1" id="KW-0732">Signal</keyword>
<protein>
    <submittedName>
        <fullName evidence="3">Secreted protein</fullName>
    </submittedName>
</protein>
<feature type="signal peptide" evidence="1">
    <location>
        <begin position="1"/>
        <end position="17"/>
    </location>
</feature>